<sequence length="74" mass="8124">MFDISKQNIDIGCPQCGRNNSVTLAQVAQQATITCAGCRRRITLKDKNGSAGKSVRDINNAIRDFENTLKKLGR</sequence>
<dbReference type="EMBL" id="JACWMX010000009">
    <property type="protein sequence ID" value="MBD1395125.1"/>
    <property type="molecule type" value="Genomic_DNA"/>
</dbReference>
<name>A0A926S2H3_9SPHI</name>
<protein>
    <submittedName>
        <fullName evidence="1">IS1 family transposase</fullName>
    </submittedName>
</protein>
<accession>A0A926S2H3</accession>
<organism evidence="1 2">
    <name type="scientific">Mucilaginibacter glaciei</name>
    <dbReference type="NCBI Taxonomy" id="2772109"/>
    <lineage>
        <taxon>Bacteria</taxon>
        <taxon>Pseudomonadati</taxon>
        <taxon>Bacteroidota</taxon>
        <taxon>Sphingobacteriia</taxon>
        <taxon>Sphingobacteriales</taxon>
        <taxon>Sphingobacteriaceae</taxon>
        <taxon>Mucilaginibacter</taxon>
    </lineage>
</organism>
<keyword evidence="2" id="KW-1185">Reference proteome</keyword>
<evidence type="ECO:0000313" key="2">
    <source>
        <dbReference type="Proteomes" id="UP000619078"/>
    </source>
</evidence>
<dbReference type="RefSeq" id="WP_191165442.1">
    <property type="nucleotide sequence ID" value="NZ_JACWMX010000009.1"/>
</dbReference>
<dbReference type="Proteomes" id="UP000619078">
    <property type="component" value="Unassembled WGS sequence"/>
</dbReference>
<dbReference type="AlphaFoldDB" id="A0A926S2H3"/>
<gene>
    <name evidence="1" type="ORF">IDJ76_18620</name>
</gene>
<reference evidence="1" key="1">
    <citation type="submission" date="2020-09" db="EMBL/GenBank/DDBJ databases">
        <title>Novel species of Mucilaginibacter isolated from a glacier on the Tibetan Plateau.</title>
        <authorList>
            <person name="Liu Q."/>
            <person name="Xin Y.-H."/>
        </authorList>
    </citation>
    <scope>NUCLEOTIDE SEQUENCE</scope>
    <source>
        <strain evidence="1">ZB1P21</strain>
    </source>
</reference>
<comment type="caution">
    <text evidence="1">The sequence shown here is derived from an EMBL/GenBank/DDBJ whole genome shotgun (WGS) entry which is preliminary data.</text>
</comment>
<evidence type="ECO:0000313" key="1">
    <source>
        <dbReference type="EMBL" id="MBD1395125.1"/>
    </source>
</evidence>
<proteinExistence type="predicted"/>